<gene>
    <name evidence="1" type="ORF">Pla100_24490</name>
</gene>
<keyword evidence="2" id="KW-1185">Reference proteome</keyword>
<name>A0A5C6AD07_9BACT</name>
<dbReference type="EMBL" id="SJPM01000004">
    <property type="protein sequence ID" value="TWT97297.1"/>
    <property type="molecule type" value="Genomic_DNA"/>
</dbReference>
<comment type="caution">
    <text evidence="1">The sequence shown here is derived from an EMBL/GenBank/DDBJ whole genome shotgun (WGS) entry which is preliminary data.</text>
</comment>
<accession>A0A5C6AD07</accession>
<organism evidence="1 2">
    <name type="scientific">Neorhodopirellula pilleata</name>
    <dbReference type="NCBI Taxonomy" id="2714738"/>
    <lineage>
        <taxon>Bacteria</taxon>
        <taxon>Pseudomonadati</taxon>
        <taxon>Planctomycetota</taxon>
        <taxon>Planctomycetia</taxon>
        <taxon>Pirellulales</taxon>
        <taxon>Pirellulaceae</taxon>
        <taxon>Neorhodopirellula</taxon>
    </lineage>
</organism>
<protein>
    <submittedName>
        <fullName evidence="1">Uncharacterized protein</fullName>
    </submittedName>
</protein>
<dbReference type="Proteomes" id="UP000316213">
    <property type="component" value="Unassembled WGS sequence"/>
</dbReference>
<evidence type="ECO:0000313" key="2">
    <source>
        <dbReference type="Proteomes" id="UP000316213"/>
    </source>
</evidence>
<proteinExistence type="predicted"/>
<dbReference type="AlphaFoldDB" id="A0A5C6AD07"/>
<evidence type="ECO:0000313" key="1">
    <source>
        <dbReference type="EMBL" id="TWT97297.1"/>
    </source>
</evidence>
<reference evidence="1 2" key="1">
    <citation type="submission" date="2019-02" db="EMBL/GenBank/DDBJ databases">
        <title>Deep-cultivation of Planctomycetes and their phenomic and genomic characterization uncovers novel biology.</title>
        <authorList>
            <person name="Wiegand S."/>
            <person name="Jogler M."/>
            <person name="Boedeker C."/>
            <person name="Pinto D."/>
            <person name="Vollmers J."/>
            <person name="Rivas-Marin E."/>
            <person name="Kohn T."/>
            <person name="Peeters S.H."/>
            <person name="Heuer A."/>
            <person name="Rast P."/>
            <person name="Oberbeckmann S."/>
            <person name="Bunk B."/>
            <person name="Jeske O."/>
            <person name="Meyerdierks A."/>
            <person name="Storesund J.E."/>
            <person name="Kallscheuer N."/>
            <person name="Luecker S."/>
            <person name="Lage O.M."/>
            <person name="Pohl T."/>
            <person name="Merkel B.J."/>
            <person name="Hornburger P."/>
            <person name="Mueller R.-W."/>
            <person name="Bruemmer F."/>
            <person name="Labrenz M."/>
            <person name="Spormann A.M."/>
            <person name="Op Den Camp H."/>
            <person name="Overmann J."/>
            <person name="Amann R."/>
            <person name="Jetten M.S.M."/>
            <person name="Mascher T."/>
            <person name="Medema M.H."/>
            <person name="Devos D.P."/>
            <person name="Kaster A.-K."/>
            <person name="Ovreas L."/>
            <person name="Rohde M."/>
            <person name="Galperin M.Y."/>
            <person name="Jogler C."/>
        </authorList>
    </citation>
    <scope>NUCLEOTIDE SEQUENCE [LARGE SCALE GENOMIC DNA]</scope>
    <source>
        <strain evidence="1 2">Pla100</strain>
    </source>
</reference>
<sequence>MVKDWIVHQSCFSITSMSTVSLSTSTSTMEHFVSELGNYPRLVQREGREKRLSPVA</sequence>